<dbReference type="PANTHER" id="PTHR40618:SF1">
    <property type="entry name" value="B-ZIP TRANSCRIPTION FACTOR (EUROFUNG)"/>
    <property type="match status" value="1"/>
</dbReference>
<sequence length="175" mass="19457">MRRGPRNRPRIKSTNRTAANRRRTQLRLAQREYRERRNTIITNLQSRIKELEKAKGEMYRTFQEFCSVLFSEPVTKSAPDLALRLSHLADRVVRVADRAGVSSSDDGEDNSGFCHGHRLLLPKPAASQYISSKIPQIIPGEPLQHVSQQPPIFLVAASKAAMAAAQAPATASKAS</sequence>
<keyword evidence="1" id="KW-0175">Coiled coil</keyword>
<dbReference type="SUPFAM" id="SSF57959">
    <property type="entry name" value="Leucine zipper domain"/>
    <property type="match status" value="1"/>
</dbReference>
<protein>
    <recommendedName>
        <fullName evidence="5">BZIP domain-containing protein</fullName>
    </recommendedName>
</protein>
<dbReference type="CDD" id="cd14688">
    <property type="entry name" value="bZIP_YAP"/>
    <property type="match status" value="1"/>
</dbReference>
<evidence type="ECO:0008006" key="5">
    <source>
        <dbReference type="Google" id="ProtNLM"/>
    </source>
</evidence>
<dbReference type="AlphaFoldDB" id="A0AAJ0CEW1"/>
<accession>A0AAJ0CEW1</accession>
<reference evidence="3" key="1">
    <citation type="submission" date="2023-06" db="EMBL/GenBank/DDBJ databases">
        <title>Conoideocrella luteorostrata (Hypocreales: Clavicipitaceae), a potential biocontrol fungus for elongate hemlock scale in United States Christmas tree production areas.</title>
        <authorList>
            <person name="Barrett H."/>
            <person name="Lovett B."/>
            <person name="Macias A.M."/>
            <person name="Stajich J.E."/>
            <person name="Kasson M.T."/>
        </authorList>
    </citation>
    <scope>NUCLEOTIDE SEQUENCE</scope>
    <source>
        <strain evidence="3">ARSEF 14590</strain>
    </source>
</reference>
<feature type="region of interest" description="Disordered" evidence="2">
    <location>
        <begin position="1"/>
        <end position="22"/>
    </location>
</feature>
<evidence type="ECO:0000313" key="3">
    <source>
        <dbReference type="EMBL" id="KAK2590377.1"/>
    </source>
</evidence>
<keyword evidence="4" id="KW-1185">Reference proteome</keyword>
<dbReference type="Gene3D" id="1.20.5.170">
    <property type="match status" value="1"/>
</dbReference>
<dbReference type="InterPro" id="IPR046347">
    <property type="entry name" value="bZIP_sf"/>
</dbReference>
<gene>
    <name evidence="3" type="ORF">QQS21_011940</name>
</gene>
<proteinExistence type="predicted"/>
<name>A0AAJ0CEW1_9HYPO</name>
<dbReference type="EMBL" id="JASWJB010000447">
    <property type="protein sequence ID" value="KAK2590377.1"/>
    <property type="molecule type" value="Genomic_DNA"/>
</dbReference>
<evidence type="ECO:0000313" key="4">
    <source>
        <dbReference type="Proteomes" id="UP001251528"/>
    </source>
</evidence>
<dbReference type="GO" id="GO:0003700">
    <property type="term" value="F:DNA-binding transcription factor activity"/>
    <property type="evidence" value="ECO:0007669"/>
    <property type="project" value="InterPro"/>
</dbReference>
<feature type="coiled-coil region" evidence="1">
    <location>
        <begin position="34"/>
        <end position="61"/>
    </location>
</feature>
<evidence type="ECO:0000256" key="1">
    <source>
        <dbReference type="SAM" id="Coils"/>
    </source>
</evidence>
<comment type="caution">
    <text evidence="3">The sequence shown here is derived from an EMBL/GenBank/DDBJ whole genome shotgun (WGS) entry which is preliminary data.</text>
</comment>
<dbReference type="PANTHER" id="PTHR40618">
    <property type="entry name" value="B-ZIP TRANSCRIPTION FACTOR (EUROFUNG)-RELATED"/>
    <property type="match status" value="1"/>
</dbReference>
<evidence type="ECO:0000256" key="2">
    <source>
        <dbReference type="SAM" id="MobiDB-lite"/>
    </source>
</evidence>
<organism evidence="3 4">
    <name type="scientific">Conoideocrella luteorostrata</name>
    <dbReference type="NCBI Taxonomy" id="1105319"/>
    <lineage>
        <taxon>Eukaryota</taxon>
        <taxon>Fungi</taxon>
        <taxon>Dikarya</taxon>
        <taxon>Ascomycota</taxon>
        <taxon>Pezizomycotina</taxon>
        <taxon>Sordariomycetes</taxon>
        <taxon>Hypocreomycetidae</taxon>
        <taxon>Hypocreales</taxon>
        <taxon>Clavicipitaceae</taxon>
        <taxon>Conoideocrella</taxon>
    </lineage>
</organism>
<dbReference type="Proteomes" id="UP001251528">
    <property type="component" value="Unassembled WGS sequence"/>
</dbReference>